<evidence type="ECO:0000256" key="6">
    <source>
        <dbReference type="ARBA" id="ARBA00022723"/>
    </source>
</evidence>
<reference evidence="11" key="1">
    <citation type="submission" date="2020-05" db="EMBL/GenBank/DDBJ databases">
        <authorList>
            <person name="Chiriac C."/>
            <person name="Salcher M."/>
            <person name="Ghai R."/>
            <person name="Kavagutti S V."/>
        </authorList>
    </citation>
    <scope>NUCLEOTIDE SEQUENCE</scope>
</reference>
<dbReference type="PANTHER" id="PTHR33540:SF2">
    <property type="entry name" value="TRNA THREONYLCARBAMOYLADENOSINE BIOSYNTHESIS PROTEIN TSAE"/>
    <property type="match status" value="1"/>
</dbReference>
<proteinExistence type="inferred from homology"/>
<evidence type="ECO:0000256" key="5">
    <source>
        <dbReference type="ARBA" id="ARBA00022694"/>
    </source>
</evidence>
<evidence type="ECO:0000313" key="11">
    <source>
        <dbReference type="EMBL" id="CAB4988032.1"/>
    </source>
</evidence>
<keyword evidence="5" id="KW-0819">tRNA processing</keyword>
<dbReference type="InterPro" id="IPR003442">
    <property type="entry name" value="T6A_TsaE"/>
</dbReference>
<evidence type="ECO:0000256" key="3">
    <source>
        <dbReference type="ARBA" id="ARBA00019010"/>
    </source>
</evidence>
<dbReference type="AlphaFoldDB" id="A0A6J7NAX5"/>
<dbReference type="NCBIfam" id="TIGR00150">
    <property type="entry name" value="T6A_YjeE"/>
    <property type="match status" value="1"/>
</dbReference>
<evidence type="ECO:0000256" key="8">
    <source>
        <dbReference type="ARBA" id="ARBA00022840"/>
    </source>
</evidence>
<comment type="similarity">
    <text evidence="2">Belongs to the TsaE family.</text>
</comment>
<name>A0A6J7NAX5_9ZZZZ</name>
<accession>A0A6J7NAX5</accession>
<protein>
    <recommendedName>
        <fullName evidence="3">tRNA threonylcarbamoyladenosine biosynthesis protein TsaE</fullName>
    </recommendedName>
    <alternativeName>
        <fullName evidence="10">t(6)A37 threonylcarbamoyladenosine biosynthesis protein TsaE</fullName>
    </alternativeName>
</protein>
<keyword evidence="4" id="KW-0963">Cytoplasm</keyword>
<dbReference type="Gene3D" id="3.40.50.300">
    <property type="entry name" value="P-loop containing nucleotide triphosphate hydrolases"/>
    <property type="match status" value="1"/>
</dbReference>
<keyword evidence="8" id="KW-0067">ATP-binding</keyword>
<dbReference type="GO" id="GO:0046872">
    <property type="term" value="F:metal ion binding"/>
    <property type="evidence" value="ECO:0007669"/>
    <property type="project" value="UniProtKB-KW"/>
</dbReference>
<evidence type="ECO:0000256" key="10">
    <source>
        <dbReference type="ARBA" id="ARBA00032441"/>
    </source>
</evidence>
<keyword evidence="6" id="KW-0479">Metal-binding</keyword>
<dbReference type="GO" id="GO:0002949">
    <property type="term" value="P:tRNA threonylcarbamoyladenosine modification"/>
    <property type="evidence" value="ECO:0007669"/>
    <property type="project" value="InterPro"/>
</dbReference>
<keyword evidence="7" id="KW-0547">Nucleotide-binding</keyword>
<dbReference type="SUPFAM" id="SSF52540">
    <property type="entry name" value="P-loop containing nucleoside triphosphate hydrolases"/>
    <property type="match status" value="1"/>
</dbReference>
<dbReference type="GO" id="GO:0005737">
    <property type="term" value="C:cytoplasm"/>
    <property type="evidence" value="ECO:0007669"/>
    <property type="project" value="UniProtKB-SubCell"/>
</dbReference>
<comment type="subcellular location">
    <subcellularLocation>
        <location evidence="1">Cytoplasm</location>
    </subcellularLocation>
</comment>
<dbReference type="PANTHER" id="PTHR33540">
    <property type="entry name" value="TRNA THREONYLCARBAMOYLADENOSINE BIOSYNTHESIS PROTEIN TSAE"/>
    <property type="match status" value="1"/>
</dbReference>
<dbReference type="Pfam" id="PF02367">
    <property type="entry name" value="TsaE"/>
    <property type="match status" value="1"/>
</dbReference>
<sequence>MLALTASNPLDTERIAQRIAALVRAGDLITLVGEMGAGKTYFAQCFGRALGVTEPITSPTFNLLHTYEGGRLPMHHADLYRLERTGEIADLGITELLGAGGVALVEWGDVAGDALGSGLSIHLQTGEEISADARHIDIGWMGMSWETRWEKLRSSLSEWSRA</sequence>
<organism evidence="11">
    <name type="scientific">freshwater metagenome</name>
    <dbReference type="NCBI Taxonomy" id="449393"/>
    <lineage>
        <taxon>unclassified sequences</taxon>
        <taxon>metagenomes</taxon>
        <taxon>ecological metagenomes</taxon>
    </lineage>
</organism>
<evidence type="ECO:0000256" key="1">
    <source>
        <dbReference type="ARBA" id="ARBA00004496"/>
    </source>
</evidence>
<dbReference type="InterPro" id="IPR027417">
    <property type="entry name" value="P-loop_NTPase"/>
</dbReference>
<evidence type="ECO:0000256" key="9">
    <source>
        <dbReference type="ARBA" id="ARBA00022842"/>
    </source>
</evidence>
<evidence type="ECO:0000256" key="2">
    <source>
        <dbReference type="ARBA" id="ARBA00007599"/>
    </source>
</evidence>
<evidence type="ECO:0000256" key="7">
    <source>
        <dbReference type="ARBA" id="ARBA00022741"/>
    </source>
</evidence>
<dbReference type="GO" id="GO:0005524">
    <property type="term" value="F:ATP binding"/>
    <property type="evidence" value="ECO:0007669"/>
    <property type="project" value="UniProtKB-KW"/>
</dbReference>
<keyword evidence="9" id="KW-0460">Magnesium</keyword>
<gene>
    <name evidence="11" type="ORF">UFOPK4000_00534</name>
</gene>
<dbReference type="EMBL" id="CAFBOT010000071">
    <property type="protein sequence ID" value="CAB4988032.1"/>
    <property type="molecule type" value="Genomic_DNA"/>
</dbReference>
<evidence type="ECO:0000256" key="4">
    <source>
        <dbReference type="ARBA" id="ARBA00022490"/>
    </source>
</evidence>